<evidence type="ECO:0000313" key="1">
    <source>
        <dbReference type="EMBL" id="WNY25910.1"/>
    </source>
</evidence>
<reference evidence="1 2" key="1">
    <citation type="submission" date="2023-07" db="EMBL/GenBank/DDBJ databases">
        <title>Closed genoem sequence of Methanosarcinaceae archaeon Ac7.</title>
        <authorList>
            <person name="Poehlein A."/>
            <person name="Protasov E."/>
            <person name="Platt K."/>
            <person name="Reeh H."/>
            <person name="Daniel R."/>
            <person name="Brune A."/>
        </authorList>
    </citation>
    <scope>NUCLEOTIDE SEQUENCE [LARGE SCALE GENOMIC DNA]</scope>
    <source>
        <strain evidence="1 2">Ac7</strain>
    </source>
</reference>
<proteinExistence type="predicted"/>
<dbReference type="RefSeq" id="WP_338102254.1">
    <property type="nucleotide sequence ID" value="NZ_CP131060.1"/>
</dbReference>
<dbReference type="AlphaFoldDB" id="A0AA96ZUM5"/>
<dbReference type="GeneID" id="89230571"/>
<organism evidence="1 2">
    <name type="scientific">Methanolapillus millepedarum</name>
    <dbReference type="NCBI Taxonomy" id="3028296"/>
    <lineage>
        <taxon>Archaea</taxon>
        <taxon>Methanobacteriati</taxon>
        <taxon>Methanobacteriota</taxon>
        <taxon>Stenosarchaea group</taxon>
        <taxon>Methanomicrobia</taxon>
        <taxon>Methanosarcinales</taxon>
        <taxon>Methanosarcinaceae</taxon>
        <taxon>Methanolapillus</taxon>
    </lineage>
</organism>
<dbReference type="EMBL" id="CP131060">
    <property type="protein sequence ID" value="WNY25910.1"/>
    <property type="molecule type" value="Genomic_DNA"/>
</dbReference>
<dbReference type="Proteomes" id="UP001303587">
    <property type="component" value="Chromosome"/>
</dbReference>
<sequence>MKICVYAQTDGSILASGSSSTILIEAESLEEIRNSSEYQTIVLAYENEIDRGRVRSVSKYDVRMQ</sequence>
<evidence type="ECO:0000313" key="2">
    <source>
        <dbReference type="Proteomes" id="UP001303587"/>
    </source>
</evidence>
<name>A0AA96ZUM5_9EURY</name>
<gene>
    <name evidence="1" type="ORF">MsAc7_14750</name>
</gene>
<protein>
    <submittedName>
        <fullName evidence="1">Uncharacterized protein</fullName>
    </submittedName>
</protein>
<accession>A0AA96ZUM5</accession>
<keyword evidence="2" id="KW-1185">Reference proteome</keyword>